<reference evidence="5" key="2">
    <citation type="submission" date="2020-09" db="EMBL/GenBank/DDBJ databases">
        <authorList>
            <person name="Sun Q."/>
            <person name="Zhou Y."/>
        </authorList>
    </citation>
    <scope>NUCLEOTIDE SEQUENCE</scope>
    <source>
        <strain evidence="5">CGMCC 1.15493</strain>
    </source>
</reference>
<dbReference type="Pfam" id="PF00701">
    <property type="entry name" value="DHDPS"/>
    <property type="match status" value="1"/>
</dbReference>
<sequence>MPTQPIHRHTRGVYIIAATPFTATGEVDDASTDRLVDFYLEHGVDGITILGIMGEANKLTEAEACAFASRVLRRVDGRVPVIVGVSGAGIDNLRRLAVFAMENGAAGVMVAPTPGPAVEDRIRHYFHQVCEALGPGVPVCLQDFPQVTGVPISAATILALTRECPEIVMLKHEDCPGLGKLSAVRAGSGTVETPRLSILCGNGGLYLPQELARGADGAMTGFAYPEMLVEVVARHAAGEIDRAEDIFDAYLPILRYEQQPGYGLAVRKAILHHRGVIADPRTRAPGPKLGPLDQAELLRLMARTDINVKELNHGS</sequence>
<gene>
    <name evidence="5" type="ORF">GCM10011335_12200</name>
</gene>
<keyword evidence="2 3" id="KW-0456">Lyase</keyword>
<evidence type="ECO:0000313" key="5">
    <source>
        <dbReference type="EMBL" id="GGD10841.1"/>
    </source>
</evidence>
<reference evidence="5" key="1">
    <citation type="journal article" date="2014" name="Int. J. Syst. Evol. Microbiol.">
        <title>Complete genome sequence of Corynebacterium casei LMG S-19264T (=DSM 44701T), isolated from a smear-ripened cheese.</title>
        <authorList>
            <consortium name="US DOE Joint Genome Institute (JGI-PGF)"/>
            <person name="Walter F."/>
            <person name="Albersmeier A."/>
            <person name="Kalinowski J."/>
            <person name="Ruckert C."/>
        </authorList>
    </citation>
    <scope>NUCLEOTIDE SEQUENCE</scope>
    <source>
        <strain evidence="5">CGMCC 1.15493</strain>
    </source>
</reference>
<organism evidence="5 6">
    <name type="scientific">Aureimonas glaciei</name>
    <dbReference type="NCBI Taxonomy" id="1776957"/>
    <lineage>
        <taxon>Bacteria</taxon>
        <taxon>Pseudomonadati</taxon>
        <taxon>Pseudomonadota</taxon>
        <taxon>Alphaproteobacteria</taxon>
        <taxon>Hyphomicrobiales</taxon>
        <taxon>Aurantimonadaceae</taxon>
        <taxon>Aureimonas</taxon>
    </lineage>
</organism>
<dbReference type="RefSeq" id="WP_188849676.1">
    <property type="nucleotide sequence ID" value="NZ_BMJJ01000002.1"/>
</dbReference>
<dbReference type="AlphaFoldDB" id="A0A916XU18"/>
<evidence type="ECO:0000256" key="3">
    <source>
        <dbReference type="PIRNR" id="PIRNR001365"/>
    </source>
</evidence>
<proteinExistence type="inferred from homology"/>
<dbReference type="GO" id="GO:0005829">
    <property type="term" value="C:cytosol"/>
    <property type="evidence" value="ECO:0007669"/>
    <property type="project" value="TreeGrafter"/>
</dbReference>
<protein>
    <submittedName>
        <fullName evidence="5">Dihydrodipicolinate synthase family protein</fullName>
    </submittedName>
</protein>
<comment type="caution">
    <text evidence="5">The sequence shown here is derived from an EMBL/GenBank/DDBJ whole genome shotgun (WGS) entry which is preliminary data.</text>
</comment>
<accession>A0A916XU18</accession>
<dbReference type="PIRSF" id="PIRSF001365">
    <property type="entry name" value="DHDPS"/>
    <property type="match status" value="1"/>
</dbReference>
<evidence type="ECO:0000256" key="1">
    <source>
        <dbReference type="ARBA" id="ARBA00007592"/>
    </source>
</evidence>
<dbReference type="SMART" id="SM01130">
    <property type="entry name" value="DHDPS"/>
    <property type="match status" value="1"/>
</dbReference>
<dbReference type="Proteomes" id="UP000613160">
    <property type="component" value="Unassembled WGS sequence"/>
</dbReference>
<dbReference type="CDD" id="cd00408">
    <property type="entry name" value="DHDPS-like"/>
    <property type="match status" value="1"/>
</dbReference>
<feature type="binding site" evidence="4">
    <location>
        <position position="219"/>
    </location>
    <ligand>
        <name>pyruvate</name>
        <dbReference type="ChEBI" id="CHEBI:15361"/>
    </ligand>
</feature>
<dbReference type="InterPro" id="IPR013785">
    <property type="entry name" value="Aldolase_TIM"/>
</dbReference>
<dbReference type="EMBL" id="BMJJ01000002">
    <property type="protein sequence ID" value="GGD10841.1"/>
    <property type="molecule type" value="Genomic_DNA"/>
</dbReference>
<dbReference type="PANTHER" id="PTHR12128:SF66">
    <property type="entry name" value="4-HYDROXY-2-OXOGLUTARATE ALDOLASE, MITOCHONDRIAL"/>
    <property type="match status" value="1"/>
</dbReference>
<dbReference type="SUPFAM" id="SSF51569">
    <property type="entry name" value="Aldolase"/>
    <property type="match status" value="1"/>
</dbReference>
<evidence type="ECO:0000256" key="4">
    <source>
        <dbReference type="PIRSR" id="PIRSR001365-2"/>
    </source>
</evidence>
<keyword evidence="6" id="KW-1185">Reference proteome</keyword>
<evidence type="ECO:0000256" key="2">
    <source>
        <dbReference type="ARBA" id="ARBA00023239"/>
    </source>
</evidence>
<name>A0A916XU18_9HYPH</name>
<dbReference type="Gene3D" id="3.20.20.70">
    <property type="entry name" value="Aldolase class I"/>
    <property type="match status" value="1"/>
</dbReference>
<dbReference type="PANTHER" id="PTHR12128">
    <property type="entry name" value="DIHYDRODIPICOLINATE SYNTHASE"/>
    <property type="match status" value="1"/>
</dbReference>
<dbReference type="GO" id="GO:0008840">
    <property type="term" value="F:4-hydroxy-tetrahydrodipicolinate synthase activity"/>
    <property type="evidence" value="ECO:0007669"/>
    <property type="project" value="TreeGrafter"/>
</dbReference>
<evidence type="ECO:0000313" key="6">
    <source>
        <dbReference type="Proteomes" id="UP000613160"/>
    </source>
</evidence>
<dbReference type="InterPro" id="IPR002220">
    <property type="entry name" value="DapA-like"/>
</dbReference>
<comment type="similarity">
    <text evidence="1 3">Belongs to the DapA family.</text>
</comment>